<dbReference type="PROSITE" id="PS01124">
    <property type="entry name" value="HTH_ARAC_FAMILY_2"/>
    <property type="match status" value="1"/>
</dbReference>
<evidence type="ECO:0000256" key="4">
    <source>
        <dbReference type="SAM" id="MobiDB-lite"/>
    </source>
</evidence>
<keyword evidence="1" id="KW-0805">Transcription regulation</keyword>
<sequence>MNHTDRVVHWVLSSLELETTLFHIGQYCGTWRASVAGRMRAGFHLVLHGACWLHLPGEQRRSYLQAGDAVFFLRDVPHYLGQHDDPQACLPVAGMQPLDLSVADATGLACGFFDFRPGFSEVLLAPFPDYLVLPAGTAALGGTRALFDLILAEARRGDAEPSPLIARLVDLLFFYVVRHLAAREDVAQGLWPLLRSAEFSGLMLALIQHPERPWSVETMAELVHMSRATFSKRFTEACGQPPAAFLLLLRMKIASQLLAGRCSIAQAAERVGYRSEAAFARAFKKATGAQPGAYRRQGQRAPATGAAFAPT</sequence>
<name>A0ABT6AJB2_9BURK</name>
<dbReference type="RefSeq" id="WP_276264229.1">
    <property type="nucleotide sequence ID" value="NZ_JARJLM010000124.1"/>
</dbReference>
<dbReference type="InterPro" id="IPR032783">
    <property type="entry name" value="AraC_lig"/>
</dbReference>
<dbReference type="Proteomes" id="UP001216674">
    <property type="component" value="Unassembled WGS sequence"/>
</dbReference>
<feature type="domain" description="HTH araC/xylS-type" evidence="5">
    <location>
        <begin position="200"/>
        <end position="297"/>
    </location>
</feature>
<dbReference type="PANTHER" id="PTHR11019:SF159">
    <property type="entry name" value="TRANSCRIPTIONAL REGULATOR-RELATED"/>
    <property type="match status" value="1"/>
</dbReference>
<evidence type="ECO:0000256" key="3">
    <source>
        <dbReference type="ARBA" id="ARBA00023163"/>
    </source>
</evidence>
<dbReference type="PANTHER" id="PTHR11019">
    <property type="entry name" value="HTH-TYPE TRANSCRIPTIONAL REGULATOR NIMR"/>
    <property type="match status" value="1"/>
</dbReference>
<evidence type="ECO:0000313" key="7">
    <source>
        <dbReference type="Proteomes" id="UP001216674"/>
    </source>
</evidence>
<dbReference type="PRINTS" id="PR00032">
    <property type="entry name" value="HTHARAC"/>
</dbReference>
<protein>
    <submittedName>
        <fullName evidence="6">AraC family transcriptional regulator</fullName>
    </submittedName>
</protein>
<gene>
    <name evidence="6" type="ORF">P3W85_06930</name>
</gene>
<dbReference type="InterPro" id="IPR018060">
    <property type="entry name" value="HTH_AraC"/>
</dbReference>
<dbReference type="EMBL" id="JARJLM010000124">
    <property type="protein sequence ID" value="MDF3832680.1"/>
    <property type="molecule type" value="Genomic_DNA"/>
</dbReference>
<dbReference type="InterPro" id="IPR037923">
    <property type="entry name" value="HTH-like"/>
</dbReference>
<dbReference type="Pfam" id="PF12852">
    <property type="entry name" value="Cupin_6"/>
    <property type="match status" value="1"/>
</dbReference>
<proteinExistence type="predicted"/>
<keyword evidence="3" id="KW-0804">Transcription</keyword>
<dbReference type="Gene3D" id="1.10.10.60">
    <property type="entry name" value="Homeodomain-like"/>
    <property type="match status" value="2"/>
</dbReference>
<evidence type="ECO:0000256" key="1">
    <source>
        <dbReference type="ARBA" id="ARBA00023015"/>
    </source>
</evidence>
<comment type="caution">
    <text evidence="6">The sequence shown here is derived from an EMBL/GenBank/DDBJ whole genome shotgun (WGS) entry which is preliminary data.</text>
</comment>
<evidence type="ECO:0000256" key="2">
    <source>
        <dbReference type="ARBA" id="ARBA00023125"/>
    </source>
</evidence>
<feature type="region of interest" description="Disordered" evidence="4">
    <location>
        <begin position="290"/>
        <end position="311"/>
    </location>
</feature>
<evidence type="ECO:0000313" key="6">
    <source>
        <dbReference type="EMBL" id="MDF3832680.1"/>
    </source>
</evidence>
<accession>A0ABT6AJB2</accession>
<dbReference type="InterPro" id="IPR020449">
    <property type="entry name" value="Tscrpt_reg_AraC-type_HTH"/>
</dbReference>
<organism evidence="6 7">
    <name type="scientific">Cupriavidus basilensis</name>
    <dbReference type="NCBI Taxonomy" id="68895"/>
    <lineage>
        <taxon>Bacteria</taxon>
        <taxon>Pseudomonadati</taxon>
        <taxon>Pseudomonadota</taxon>
        <taxon>Betaproteobacteria</taxon>
        <taxon>Burkholderiales</taxon>
        <taxon>Burkholderiaceae</taxon>
        <taxon>Cupriavidus</taxon>
    </lineage>
</organism>
<keyword evidence="7" id="KW-1185">Reference proteome</keyword>
<evidence type="ECO:0000259" key="5">
    <source>
        <dbReference type="PROSITE" id="PS01124"/>
    </source>
</evidence>
<dbReference type="SUPFAM" id="SSF46689">
    <property type="entry name" value="Homeodomain-like"/>
    <property type="match status" value="2"/>
</dbReference>
<dbReference type="SMART" id="SM00342">
    <property type="entry name" value="HTH_ARAC"/>
    <property type="match status" value="1"/>
</dbReference>
<dbReference type="Pfam" id="PF12833">
    <property type="entry name" value="HTH_18"/>
    <property type="match status" value="1"/>
</dbReference>
<keyword evidence="2" id="KW-0238">DNA-binding</keyword>
<dbReference type="SUPFAM" id="SSF51215">
    <property type="entry name" value="Regulatory protein AraC"/>
    <property type="match status" value="1"/>
</dbReference>
<reference evidence="6 7" key="1">
    <citation type="submission" date="2023-03" db="EMBL/GenBank/DDBJ databases">
        <title>Draft assemblies of triclosan tolerant bacteria isolated from returned activated sludge.</title>
        <authorList>
            <person name="Van Hamelsveld S."/>
        </authorList>
    </citation>
    <scope>NUCLEOTIDE SEQUENCE [LARGE SCALE GENOMIC DNA]</scope>
    <source>
        <strain evidence="6 7">GW210010_S58</strain>
    </source>
</reference>
<dbReference type="InterPro" id="IPR009057">
    <property type="entry name" value="Homeodomain-like_sf"/>
</dbReference>